<reference evidence="2 3" key="1">
    <citation type="journal article" date="2019" name="Int. J. Syst. Evol. Microbiol.">
        <title>The Global Catalogue of Microorganisms (GCM) 10K type strain sequencing project: providing services to taxonomists for standard genome sequencing and annotation.</title>
        <authorList>
            <consortium name="The Broad Institute Genomics Platform"/>
            <consortium name="The Broad Institute Genome Sequencing Center for Infectious Disease"/>
            <person name="Wu L."/>
            <person name="Ma J."/>
        </authorList>
    </citation>
    <scope>NUCLEOTIDE SEQUENCE [LARGE SCALE GENOMIC DNA]</scope>
    <source>
        <strain evidence="2 3">JCM 14917</strain>
    </source>
</reference>
<keyword evidence="1" id="KW-1133">Transmembrane helix</keyword>
<dbReference type="EMBL" id="BAAAON010000002">
    <property type="protein sequence ID" value="GAA2176048.1"/>
    <property type="molecule type" value="Genomic_DNA"/>
</dbReference>
<gene>
    <name evidence="2" type="ORF">GCM10009784_20930</name>
</gene>
<accession>A0ABN3AXU2</accession>
<keyword evidence="1" id="KW-0472">Membrane</keyword>
<dbReference type="Proteomes" id="UP001500974">
    <property type="component" value="Unassembled WGS sequence"/>
</dbReference>
<keyword evidence="1" id="KW-0812">Transmembrane</keyword>
<evidence type="ECO:0000256" key="1">
    <source>
        <dbReference type="SAM" id="Phobius"/>
    </source>
</evidence>
<feature type="transmembrane region" description="Helical" evidence="1">
    <location>
        <begin position="36"/>
        <end position="60"/>
    </location>
</feature>
<proteinExistence type="predicted"/>
<keyword evidence="3" id="KW-1185">Reference proteome</keyword>
<name>A0ABN3AXU2_9MICC</name>
<evidence type="ECO:0000313" key="3">
    <source>
        <dbReference type="Proteomes" id="UP001500974"/>
    </source>
</evidence>
<organism evidence="2 3">
    <name type="scientific">Arthrobacter parietis</name>
    <dbReference type="NCBI Taxonomy" id="271434"/>
    <lineage>
        <taxon>Bacteria</taxon>
        <taxon>Bacillati</taxon>
        <taxon>Actinomycetota</taxon>
        <taxon>Actinomycetes</taxon>
        <taxon>Micrococcales</taxon>
        <taxon>Micrococcaceae</taxon>
        <taxon>Arthrobacter</taxon>
    </lineage>
</organism>
<comment type="caution">
    <text evidence="2">The sequence shown here is derived from an EMBL/GenBank/DDBJ whole genome shotgun (WGS) entry which is preliminary data.</text>
</comment>
<dbReference type="RefSeq" id="WP_277357145.1">
    <property type="nucleotide sequence ID" value="NZ_BAAAON010000002.1"/>
</dbReference>
<sequence length="105" mass="10741">MSHTKLLSTGGLSIVVGLTASLLPFADVIEGKSDALGIAAVVAGSLLIAAGAVVTLLGLLARHKDLSRPRTYSELPDGEKFQHNAGTYQGARHGVQGYSSGDPCP</sequence>
<evidence type="ECO:0000313" key="2">
    <source>
        <dbReference type="EMBL" id="GAA2176048.1"/>
    </source>
</evidence>
<protein>
    <submittedName>
        <fullName evidence="2">Uncharacterized protein</fullName>
    </submittedName>
</protein>